<dbReference type="Proteomes" id="UP000616201">
    <property type="component" value="Unassembled WGS sequence"/>
</dbReference>
<sequence>MGCVPRARIKSLTYFYKHSASDEALKESIIQTLLSPGLTQQNINQQNIVILFQKFCAQNFTPQNDNMYNCHSAVRYLPKGDVELIINGISNPERLVYLRIKNPLLSKILDALSEHPE</sequence>
<evidence type="ECO:0000313" key="1">
    <source>
        <dbReference type="EMBL" id="MBE8714263.1"/>
    </source>
</evidence>
<reference evidence="1" key="1">
    <citation type="submission" date="2018-02" db="EMBL/GenBank/DDBJ databases">
        <authorList>
            <person name="Vasarhelyi B.M."/>
            <person name="Deshmukh S."/>
            <person name="Balint B."/>
            <person name="Kukolya J."/>
        </authorList>
    </citation>
    <scope>NUCLEOTIDE SEQUENCE</scope>
    <source>
        <strain evidence="1">KB22</strain>
    </source>
</reference>
<dbReference type="EMBL" id="PRDK01000006">
    <property type="protein sequence ID" value="MBE8714263.1"/>
    <property type="molecule type" value="Genomic_DNA"/>
</dbReference>
<name>A0A928UWI0_9SPHI</name>
<dbReference type="AlphaFoldDB" id="A0A928UWI0"/>
<gene>
    <name evidence="1" type="ORF">C4F49_11270</name>
</gene>
<accession>A0A928UWI0</accession>
<evidence type="ECO:0000313" key="2">
    <source>
        <dbReference type="Proteomes" id="UP000616201"/>
    </source>
</evidence>
<comment type="caution">
    <text evidence="1">The sequence shown here is derived from an EMBL/GenBank/DDBJ whole genome shotgun (WGS) entry which is preliminary data.</text>
</comment>
<organism evidence="1 2">
    <name type="scientific">Sphingobacterium hungaricum</name>
    <dbReference type="NCBI Taxonomy" id="2082723"/>
    <lineage>
        <taxon>Bacteria</taxon>
        <taxon>Pseudomonadati</taxon>
        <taxon>Bacteroidota</taxon>
        <taxon>Sphingobacteriia</taxon>
        <taxon>Sphingobacteriales</taxon>
        <taxon>Sphingobacteriaceae</taxon>
        <taxon>Sphingobacterium</taxon>
    </lineage>
</organism>
<proteinExistence type="predicted"/>
<keyword evidence="2" id="KW-1185">Reference proteome</keyword>
<protein>
    <submittedName>
        <fullName evidence="1">Uncharacterized protein</fullName>
    </submittedName>
</protein>